<gene>
    <name evidence="1" type="ORF">EVI01_12400</name>
</gene>
<evidence type="ECO:0000313" key="2">
    <source>
        <dbReference type="Proteomes" id="UP000321830"/>
    </source>
</evidence>
<proteinExistence type="predicted"/>
<reference evidence="1 2" key="1">
    <citation type="submission" date="2019-07" db="EMBL/GenBank/DDBJ databases">
        <title>Whole genome shotgun sequence of Enterococcus villorum NBRC 100699.</title>
        <authorList>
            <person name="Hosoyama A."/>
            <person name="Uohara A."/>
            <person name="Ohji S."/>
            <person name="Ichikawa N."/>
        </authorList>
    </citation>
    <scope>NUCLEOTIDE SEQUENCE [LARGE SCALE GENOMIC DNA]</scope>
    <source>
        <strain evidence="1 2">NBRC 100699</strain>
    </source>
</reference>
<dbReference type="RefSeq" id="WP_010750884.1">
    <property type="nucleotide sequence ID" value="NZ_BJWF01000011.1"/>
</dbReference>
<dbReference type="EMBL" id="BJWF01000011">
    <property type="protein sequence ID" value="GEL91903.1"/>
    <property type="molecule type" value="Genomic_DNA"/>
</dbReference>
<dbReference type="AlphaFoldDB" id="A0A511J2I9"/>
<evidence type="ECO:0000313" key="1">
    <source>
        <dbReference type="EMBL" id="GEL91903.1"/>
    </source>
</evidence>
<accession>A0A511J2I9</accession>
<name>A0A511J2I9_9ENTE</name>
<sequence>MTKFMETYYYNSLQDSSSLATKKEVMSILGTDKISDLIKNEIDFIDNECNVRGSKEVIDLFKLIKLKKSDEIISSEYIKLIGFDDKDQLILGVTKKDNQEEIAYTATGIYSFSTTFLNQLFRLDKFYGYCLQTGQIYQWRKRR</sequence>
<comment type="caution">
    <text evidence="1">The sequence shown here is derived from an EMBL/GenBank/DDBJ whole genome shotgun (WGS) entry which is preliminary data.</text>
</comment>
<protein>
    <submittedName>
        <fullName evidence="1">Uncharacterized protein</fullName>
    </submittedName>
</protein>
<dbReference type="Proteomes" id="UP000321830">
    <property type="component" value="Unassembled WGS sequence"/>
</dbReference>
<organism evidence="1 2">
    <name type="scientific">Enterococcus villorum</name>
    <dbReference type="NCBI Taxonomy" id="112904"/>
    <lineage>
        <taxon>Bacteria</taxon>
        <taxon>Bacillati</taxon>
        <taxon>Bacillota</taxon>
        <taxon>Bacilli</taxon>
        <taxon>Lactobacillales</taxon>
        <taxon>Enterococcaceae</taxon>
        <taxon>Enterococcus</taxon>
    </lineage>
</organism>